<proteinExistence type="predicted"/>
<feature type="region of interest" description="Disordered" evidence="1">
    <location>
        <begin position="24"/>
        <end position="48"/>
    </location>
</feature>
<feature type="compositionally biased region" description="Polar residues" evidence="1">
    <location>
        <begin position="32"/>
        <end position="48"/>
    </location>
</feature>
<evidence type="ECO:0000313" key="2">
    <source>
        <dbReference type="EMBL" id="UWX69458.1"/>
    </source>
</evidence>
<dbReference type="Proteomes" id="UP001059745">
    <property type="component" value="Chromosome 1"/>
</dbReference>
<dbReference type="EMBL" id="CP104214">
    <property type="protein sequence ID" value="UWX69458.1"/>
    <property type="molecule type" value="Genomic_DNA"/>
</dbReference>
<dbReference type="AlphaFoldDB" id="A0AB38TNW2"/>
<sequence length="615" mass="66686">MSDASMLSPAPLSMLARPDWQAPSWHGKSHSLDQYKQPSRRTIGTMQSRKQRPPIEELVFIDDFFRVAENGLPPSPENRKFLRAFFGTGASRLGWRVRELSVQSQRGSICVPKIMESLGLPSDRAGWAAACVADLQPAAEHLAMLALTPASLVIGWGLTPAIMQYVDSQGAAFIDVEIDSIRFTHDLHLAVRTNDPGIREELEHLRIDEETFWSTAAGLRGHFARRGHSSIVNADLSVGLFVGQTSVDLALVGGGRLAQPADFIEPIRQWAQQVDLLAIRPHPAQADTRQFDVLLDSIPNALLIKHNTYSLLCADNLAFVGAISSGVLKEAPYLGCSDVRYLLADDRNTASRLPPECSAWIPVRLEVASARALEAFSAARSQLGSRLSAAPSPTFAEDTLTQIFAYRWGLDPAAGGLPEFPVLTPEQPMNLASGTPAAATTFFTHGWHWPESWGAWTAEPRAWLLVPLDCSAAARADAGFVLTLRGYVYAPPPAQAPDVRITVNGRECRAVVNQDGGLEWIVDLDAHAVQRRLLMIAIEVRGALRPCDVSENKHDMRTVGFGLVDLSLRECTKLTDATIPTSSLSENVGPCLPTPAEAPDATVAAATVQARGNAS</sequence>
<accession>A0AB38TNW2</accession>
<protein>
    <submittedName>
        <fullName evidence="2">Uncharacterized protein</fullName>
    </submittedName>
</protein>
<gene>
    <name evidence="2" type="ORF">NYZ96_14790</name>
</gene>
<name>A0AB38TNW2_BURGA</name>
<evidence type="ECO:0000313" key="3">
    <source>
        <dbReference type="Proteomes" id="UP001059745"/>
    </source>
</evidence>
<dbReference type="RefSeq" id="WP_181159685.1">
    <property type="nucleotide sequence ID" value="NZ_CADEVX010000009.1"/>
</dbReference>
<evidence type="ECO:0000256" key="1">
    <source>
        <dbReference type="SAM" id="MobiDB-lite"/>
    </source>
</evidence>
<organism evidence="2 3">
    <name type="scientific">Burkholderia gladioli</name>
    <name type="common">Pseudomonas marginata</name>
    <name type="synonym">Phytomonas marginata</name>
    <dbReference type="NCBI Taxonomy" id="28095"/>
    <lineage>
        <taxon>Bacteria</taxon>
        <taxon>Pseudomonadati</taxon>
        <taxon>Pseudomonadota</taxon>
        <taxon>Betaproteobacteria</taxon>
        <taxon>Burkholderiales</taxon>
        <taxon>Burkholderiaceae</taxon>
        <taxon>Burkholderia</taxon>
    </lineage>
</organism>
<reference evidence="2" key="1">
    <citation type="submission" date="2022-09" db="EMBL/GenBank/DDBJ databases">
        <title>Genomic of Burkholderia gladioli.</title>
        <authorList>
            <person name="Wu H."/>
        </authorList>
    </citation>
    <scope>NUCLEOTIDE SEQUENCE</scope>
    <source>
        <strain evidence="2">ZN-S4</strain>
    </source>
</reference>